<dbReference type="EMBL" id="CAIIXF020000005">
    <property type="protein sequence ID" value="CAH1784161.1"/>
    <property type="molecule type" value="Genomic_DNA"/>
</dbReference>
<dbReference type="PANTHER" id="PTHR44279">
    <property type="entry name" value="HYDROXYSTEROID (11-BETA) DEHYDROGENASE 1-LIKE B-RELATED"/>
    <property type="match status" value="1"/>
</dbReference>
<comment type="caution">
    <text evidence="1">The sequence shown here is derived from an EMBL/GenBank/DDBJ whole genome shotgun (WGS) entry which is preliminary data.</text>
</comment>
<proteinExistence type="predicted"/>
<dbReference type="AlphaFoldDB" id="A0A8J1XGL6"/>
<dbReference type="OrthoDB" id="1933717at2759"/>
<reference evidence="1" key="1">
    <citation type="submission" date="2022-03" db="EMBL/GenBank/DDBJ databases">
        <authorList>
            <person name="Martin C."/>
        </authorList>
    </citation>
    <scope>NUCLEOTIDE SEQUENCE</scope>
</reference>
<dbReference type="InterPro" id="IPR036291">
    <property type="entry name" value="NAD(P)-bd_dom_sf"/>
</dbReference>
<evidence type="ECO:0000313" key="1">
    <source>
        <dbReference type="EMBL" id="CAH1784161.1"/>
    </source>
</evidence>
<dbReference type="PRINTS" id="PR00081">
    <property type="entry name" value="GDHRDH"/>
</dbReference>
<keyword evidence="2" id="KW-1185">Reference proteome</keyword>
<evidence type="ECO:0000313" key="2">
    <source>
        <dbReference type="Proteomes" id="UP000749559"/>
    </source>
</evidence>
<name>A0A8J1XGL6_OWEFU</name>
<dbReference type="Gene3D" id="3.40.50.720">
    <property type="entry name" value="NAD(P)-binding Rossmann-like Domain"/>
    <property type="match status" value="1"/>
</dbReference>
<organism evidence="1 2">
    <name type="scientific">Owenia fusiformis</name>
    <name type="common">Polychaete worm</name>
    <dbReference type="NCBI Taxonomy" id="6347"/>
    <lineage>
        <taxon>Eukaryota</taxon>
        <taxon>Metazoa</taxon>
        <taxon>Spiralia</taxon>
        <taxon>Lophotrochozoa</taxon>
        <taxon>Annelida</taxon>
        <taxon>Polychaeta</taxon>
        <taxon>Sedentaria</taxon>
        <taxon>Canalipalpata</taxon>
        <taxon>Sabellida</taxon>
        <taxon>Oweniida</taxon>
        <taxon>Oweniidae</taxon>
        <taxon>Owenia</taxon>
    </lineage>
</organism>
<dbReference type="Pfam" id="PF00106">
    <property type="entry name" value="adh_short"/>
    <property type="match status" value="1"/>
</dbReference>
<gene>
    <name evidence="1" type="ORF">OFUS_LOCUS10406</name>
</gene>
<dbReference type="InterPro" id="IPR051253">
    <property type="entry name" value="11-beta-HSD"/>
</dbReference>
<dbReference type="InterPro" id="IPR002347">
    <property type="entry name" value="SDR_fam"/>
</dbReference>
<dbReference type="Proteomes" id="UP000749559">
    <property type="component" value="Unassembled WGS sequence"/>
</dbReference>
<sequence length="302" mass="33603">MIGKVFFVIAVLIASVGIYVRYIVLQEEFFDTDRLKGKRILITGGSSGIGEALAYTCAKYGAQVVITARRETLLQEVVSKCDKISGRKLHSYIVADMENVTRSSAVVDNAKDRLGGLDYVILNHAFIHDLFPWTGSDEDFDLLQRVYQINFLSHVKMAARSMTSLKQSHGRLIVISSLGGKLPSPFMTPYIMSKFALDGFFGSLNQQLMIEKSNISLTVCNLGLVDTKRAHDVFESFPGTKAGIADADYGDVYDVAYEILKAGTLGKKRLIYPNEWTLKMLLIVDLFFPDLIDASDRELFGN</sequence>
<dbReference type="GO" id="GO:0016491">
    <property type="term" value="F:oxidoreductase activity"/>
    <property type="evidence" value="ECO:0007669"/>
    <property type="project" value="TreeGrafter"/>
</dbReference>
<protein>
    <submittedName>
        <fullName evidence="1">Uncharacterized protein</fullName>
    </submittedName>
</protein>
<dbReference type="PANTHER" id="PTHR44279:SF2">
    <property type="entry name" value="HYDROXYSTEROID (11-BETA) DEHYDROGENASE 1-LIKE B-RELATED"/>
    <property type="match status" value="1"/>
</dbReference>
<accession>A0A8J1XGL6</accession>
<dbReference type="SUPFAM" id="SSF51735">
    <property type="entry name" value="NAD(P)-binding Rossmann-fold domains"/>
    <property type="match status" value="1"/>
</dbReference>